<gene>
    <name evidence="1" type="ORF">CIK00_03155</name>
</gene>
<name>A0A2N4UW85_9GAMM</name>
<dbReference type="AlphaFoldDB" id="A0A2N4UW85"/>
<dbReference type="Pfam" id="PF19456">
    <property type="entry name" value="MobI"/>
    <property type="match status" value="1"/>
</dbReference>
<dbReference type="InterPro" id="IPR045809">
    <property type="entry name" value="MobI"/>
</dbReference>
<dbReference type="GeneID" id="69965920"/>
<protein>
    <submittedName>
        <fullName evidence="1">Uncharacterized protein</fullName>
    </submittedName>
</protein>
<dbReference type="EMBL" id="NPIB01000002">
    <property type="protein sequence ID" value="PLC59280.1"/>
    <property type="molecule type" value="Genomic_DNA"/>
</dbReference>
<comment type="caution">
    <text evidence="1">The sequence shown here is derived from an EMBL/GenBank/DDBJ whole genome shotgun (WGS) entry which is preliminary data.</text>
</comment>
<sequence>MGQDVTLGSNEEYYGTPSVIVDALNTLSNEYENIIFEMEGIVDHYWIAWRQKNNELKAMRMRSTTSVYVEGSIAPHIVMRHGKAYAEWQIFNPGRTGKKSRRWGKRINPKRNKVTKTVFYRDEQFQNIAKDWEFELILKAESQLSPLRYSAEYIYKARSDIQQLLKSIVRKGDNK</sequence>
<dbReference type="RefSeq" id="WP_101767482.1">
    <property type="nucleotide sequence ID" value="NZ_BPPU01000003.1"/>
</dbReference>
<evidence type="ECO:0000313" key="2">
    <source>
        <dbReference type="Proteomes" id="UP000234420"/>
    </source>
</evidence>
<organism evidence="1 2">
    <name type="scientific">Photobacterium carnosum</name>
    <dbReference type="NCBI Taxonomy" id="2023717"/>
    <lineage>
        <taxon>Bacteria</taxon>
        <taxon>Pseudomonadati</taxon>
        <taxon>Pseudomonadota</taxon>
        <taxon>Gammaproteobacteria</taxon>
        <taxon>Vibrionales</taxon>
        <taxon>Vibrionaceae</taxon>
        <taxon>Photobacterium</taxon>
    </lineage>
</organism>
<dbReference type="Proteomes" id="UP000234420">
    <property type="component" value="Unassembled WGS sequence"/>
</dbReference>
<keyword evidence="2" id="KW-1185">Reference proteome</keyword>
<evidence type="ECO:0000313" key="1">
    <source>
        <dbReference type="EMBL" id="PLC59280.1"/>
    </source>
</evidence>
<accession>A0A2N4UW85</accession>
<reference evidence="1 2" key="1">
    <citation type="journal article" date="2018" name="Syst. Appl. Microbiol.">
        <title>Photobacterium carnosum sp. nov., isolated from spoiled modified atmosphere packaged poultry meat.</title>
        <authorList>
            <person name="Hilgarth M."/>
            <person name="Fuertes S."/>
            <person name="Ehrmann M."/>
            <person name="Vogel R.F."/>
        </authorList>
    </citation>
    <scope>NUCLEOTIDE SEQUENCE [LARGE SCALE GENOMIC DNA]</scope>
    <source>
        <strain evidence="1 2">TMW 2.2021</strain>
    </source>
</reference>
<proteinExistence type="predicted"/>